<keyword evidence="9" id="KW-1185">Reference proteome</keyword>
<dbReference type="GeneID" id="96005053"/>
<dbReference type="Pfam" id="PF07690">
    <property type="entry name" value="MFS_1"/>
    <property type="match status" value="1"/>
</dbReference>
<feature type="transmembrane region" description="Helical" evidence="6">
    <location>
        <begin position="197"/>
        <end position="219"/>
    </location>
</feature>
<feature type="transmembrane region" description="Helical" evidence="6">
    <location>
        <begin position="497"/>
        <end position="521"/>
    </location>
</feature>
<evidence type="ECO:0000259" key="7">
    <source>
        <dbReference type="PROSITE" id="PS50850"/>
    </source>
</evidence>
<comment type="caution">
    <text evidence="8">The sequence shown here is derived from an EMBL/GenBank/DDBJ whole genome shotgun (WGS) entry which is preliminary data.</text>
</comment>
<feature type="transmembrane region" description="Helical" evidence="6">
    <location>
        <begin position="231"/>
        <end position="256"/>
    </location>
</feature>
<keyword evidence="2 6" id="KW-0812">Transmembrane</keyword>
<protein>
    <recommendedName>
        <fullName evidence="7">Major facilitator superfamily (MFS) profile domain-containing protein</fullName>
    </recommendedName>
</protein>
<comment type="subcellular location">
    <subcellularLocation>
        <location evidence="1">Membrane</location>
        <topology evidence="1">Multi-pass membrane protein</topology>
    </subcellularLocation>
</comment>
<evidence type="ECO:0000256" key="3">
    <source>
        <dbReference type="ARBA" id="ARBA00022989"/>
    </source>
</evidence>
<reference evidence="8 9" key="1">
    <citation type="journal article" date="2020" name="Microbiol. Resour. Announc.">
        <title>Draft Genome Sequence of a Cladosporium Species Isolated from the Mesophotic Ascidian Didemnum maculosum.</title>
        <authorList>
            <person name="Gioti A."/>
            <person name="Siaperas R."/>
            <person name="Nikolaivits E."/>
            <person name="Le Goff G."/>
            <person name="Ouazzani J."/>
            <person name="Kotoulas G."/>
            <person name="Topakas E."/>
        </authorList>
    </citation>
    <scope>NUCLEOTIDE SEQUENCE [LARGE SCALE GENOMIC DNA]</scope>
    <source>
        <strain evidence="8 9">TM138-S3</strain>
    </source>
</reference>
<dbReference type="FunFam" id="1.20.1250.20:FF:000354">
    <property type="entry name" value="MFS general substrate transporter"/>
    <property type="match status" value="1"/>
</dbReference>
<dbReference type="Proteomes" id="UP000803884">
    <property type="component" value="Unassembled WGS sequence"/>
</dbReference>
<dbReference type="InterPro" id="IPR011701">
    <property type="entry name" value="MFS"/>
</dbReference>
<sequence>MSNEKPPKEVPELTGAEFDHVTERKTFPEENVQPGRASPRESVEDPEIERQARTRNTSIADTESQRTKLEQVRSHVSTHDAPGADNGHYEEGDEVYDKFTSSRKIIIVCVLSFCSFLAPISSTSILSASPEVVATYNTTGTIFNLSNALYMVFMGLSPLLYGPLGSTYGRRWPLIVAAITFTGFSAGSALSPNLACYFVMRMLTAFQGTAFLIIGGTVIGDIYRPIERGTAYGFFLSGTLIGPALGPLVGGILVTYVSWRDIFWLQTGLAGAASVAVFFLIPETIHRARKEDLVGLTRAQQARKLWSWINPVRVLALFRYPNLAVAGIASSSLVWNMYSLLTPIRYVLNPRFDLSTPLQSGLFYIAPGCGYLFGTFFGGRWADHVVKSWIKKRGGERVPEDRLRSCLVALGVVIPACMLLYGWSIEKEVGGVPLPVIVMFVQGVAQLFCFPSLNTYCLDVMKSQSSEVVAGNYVVRYLFAAAGSAACLPVIERIGVGWFSTISAAFLVVAALGTWATAIWGHQWQEAVERRWPSEG</sequence>
<feature type="region of interest" description="Disordered" evidence="5">
    <location>
        <begin position="1"/>
        <end position="90"/>
    </location>
</feature>
<feature type="domain" description="Major facilitator superfamily (MFS) profile" evidence="7">
    <location>
        <begin position="107"/>
        <end position="536"/>
    </location>
</feature>
<dbReference type="AlphaFoldDB" id="A0AB34KSE4"/>
<organism evidence="8 9">
    <name type="scientific">Cladosporium halotolerans</name>
    <dbReference type="NCBI Taxonomy" id="1052096"/>
    <lineage>
        <taxon>Eukaryota</taxon>
        <taxon>Fungi</taxon>
        <taxon>Dikarya</taxon>
        <taxon>Ascomycota</taxon>
        <taxon>Pezizomycotina</taxon>
        <taxon>Dothideomycetes</taxon>
        <taxon>Dothideomycetidae</taxon>
        <taxon>Cladosporiales</taxon>
        <taxon>Cladosporiaceae</taxon>
        <taxon>Cladosporium</taxon>
    </lineage>
</organism>
<dbReference type="PANTHER" id="PTHR23502">
    <property type="entry name" value="MAJOR FACILITATOR SUPERFAMILY"/>
    <property type="match status" value="1"/>
</dbReference>
<dbReference type="Gene3D" id="1.20.1250.20">
    <property type="entry name" value="MFS general substrate transporter like domains"/>
    <property type="match status" value="1"/>
</dbReference>
<feature type="transmembrane region" description="Helical" evidence="6">
    <location>
        <begin position="172"/>
        <end position="191"/>
    </location>
</feature>
<evidence type="ECO:0000256" key="5">
    <source>
        <dbReference type="SAM" id="MobiDB-lite"/>
    </source>
</evidence>
<dbReference type="PROSITE" id="PS50850">
    <property type="entry name" value="MFS"/>
    <property type="match status" value="1"/>
</dbReference>
<feature type="transmembrane region" description="Helical" evidence="6">
    <location>
        <begin position="403"/>
        <end position="424"/>
    </location>
</feature>
<feature type="transmembrane region" description="Helical" evidence="6">
    <location>
        <begin position="105"/>
        <end position="129"/>
    </location>
</feature>
<evidence type="ECO:0000256" key="6">
    <source>
        <dbReference type="SAM" id="Phobius"/>
    </source>
</evidence>
<dbReference type="SUPFAM" id="SSF103473">
    <property type="entry name" value="MFS general substrate transporter"/>
    <property type="match status" value="1"/>
</dbReference>
<feature type="compositionally biased region" description="Basic and acidic residues" evidence="5">
    <location>
        <begin position="38"/>
        <end position="52"/>
    </location>
</feature>
<evidence type="ECO:0000313" key="9">
    <source>
        <dbReference type="Proteomes" id="UP000803884"/>
    </source>
</evidence>
<dbReference type="GO" id="GO:0022857">
    <property type="term" value="F:transmembrane transporter activity"/>
    <property type="evidence" value="ECO:0007669"/>
    <property type="project" value="InterPro"/>
</dbReference>
<feature type="transmembrane region" description="Helical" evidence="6">
    <location>
        <begin position="436"/>
        <end position="458"/>
    </location>
</feature>
<evidence type="ECO:0000256" key="4">
    <source>
        <dbReference type="ARBA" id="ARBA00023136"/>
    </source>
</evidence>
<keyword evidence="4 6" id="KW-0472">Membrane</keyword>
<feature type="transmembrane region" description="Helical" evidence="6">
    <location>
        <begin position="361"/>
        <end position="382"/>
    </location>
</feature>
<dbReference type="InterPro" id="IPR020846">
    <property type="entry name" value="MFS_dom"/>
</dbReference>
<proteinExistence type="predicted"/>
<evidence type="ECO:0000313" key="8">
    <source>
        <dbReference type="EMBL" id="KAL1587775.1"/>
    </source>
</evidence>
<dbReference type="EMBL" id="JAAQHG020000009">
    <property type="protein sequence ID" value="KAL1587775.1"/>
    <property type="molecule type" value="Genomic_DNA"/>
</dbReference>
<feature type="transmembrane region" description="Helical" evidence="6">
    <location>
        <begin position="141"/>
        <end position="160"/>
    </location>
</feature>
<feature type="compositionally biased region" description="Basic and acidic residues" evidence="5">
    <location>
        <begin position="1"/>
        <end position="28"/>
    </location>
</feature>
<evidence type="ECO:0000256" key="1">
    <source>
        <dbReference type="ARBA" id="ARBA00004141"/>
    </source>
</evidence>
<feature type="transmembrane region" description="Helical" evidence="6">
    <location>
        <begin position="323"/>
        <end position="341"/>
    </location>
</feature>
<dbReference type="RefSeq" id="XP_069230880.1">
    <property type="nucleotide sequence ID" value="XM_069372215.1"/>
</dbReference>
<feature type="compositionally biased region" description="Basic and acidic residues" evidence="5">
    <location>
        <begin position="63"/>
        <end position="73"/>
    </location>
</feature>
<feature type="transmembrane region" description="Helical" evidence="6">
    <location>
        <begin position="470"/>
        <end position="491"/>
    </location>
</feature>
<evidence type="ECO:0000256" key="2">
    <source>
        <dbReference type="ARBA" id="ARBA00022692"/>
    </source>
</evidence>
<accession>A0AB34KSE4</accession>
<feature type="transmembrane region" description="Helical" evidence="6">
    <location>
        <begin position="262"/>
        <end position="281"/>
    </location>
</feature>
<gene>
    <name evidence="8" type="ORF">WHR41_03609</name>
</gene>
<name>A0AB34KSE4_9PEZI</name>
<dbReference type="InterPro" id="IPR036259">
    <property type="entry name" value="MFS_trans_sf"/>
</dbReference>
<dbReference type="PANTHER" id="PTHR23502:SF64">
    <property type="entry name" value="TRANSPORTER, PUTATIVE (AFU_ORTHOLOGUE AFUA_3G11760)-RELATED"/>
    <property type="match status" value="1"/>
</dbReference>
<keyword evidence="3 6" id="KW-1133">Transmembrane helix</keyword>
<dbReference type="GO" id="GO:0005886">
    <property type="term" value="C:plasma membrane"/>
    <property type="evidence" value="ECO:0007669"/>
    <property type="project" value="TreeGrafter"/>
</dbReference>